<dbReference type="GO" id="GO:0030687">
    <property type="term" value="C:preribosome, large subunit precursor"/>
    <property type="evidence" value="ECO:0007669"/>
    <property type="project" value="TreeGrafter"/>
</dbReference>
<keyword evidence="13" id="KW-1185">Reference proteome</keyword>
<comment type="caution">
    <text evidence="12">The sequence shown here is derived from an EMBL/GenBank/DDBJ whole genome shotgun (WGS) entry which is preliminary data.</text>
</comment>
<dbReference type="Pfam" id="PF01728">
    <property type="entry name" value="FtsJ"/>
    <property type="match status" value="1"/>
</dbReference>
<feature type="compositionally biased region" description="Basic residues" evidence="8">
    <location>
        <begin position="399"/>
        <end position="409"/>
    </location>
</feature>
<evidence type="ECO:0000259" key="10">
    <source>
        <dbReference type="Pfam" id="PF07780"/>
    </source>
</evidence>
<dbReference type="Proteomes" id="UP000198406">
    <property type="component" value="Unassembled WGS sequence"/>
</dbReference>
<organism evidence="12 13">
    <name type="scientific">Fistulifera solaris</name>
    <name type="common">Oleaginous diatom</name>
    <dbReference type="NCBI Taxonomy" id="1519565"/>
    <lineage>
        <taxon>Eukaryota</taxon>
        <taxon>Sar</taxon>
        <taxon>Stramenopiles</taxon>
        <taxon>Ochrophyta</taxon>
        <taxon>Bacillariophyta</taxon>
        <taxon>Bacillariophyceae</taxon>
        <taxon>Bacillariophycidae</taxon>
        <taxon>Naviculales</taxon>
        <taxon>Naviculaceae</taxon>
        <taxon>Fistulifera</taxon>
    </lineage>
</organism>
<feature type="region of interest" description="Disordered" evidence="8">
    <location>
        <begin position="460"/>
        <end position="624"/>
    </location>
</feature>
<evidence type="ECO:0000256" key="6">
    <source>
        <dbReference type="ARBA" id="ARBA00023242"/>
    </source>
</evidence>
<dbReference type="GO" id="GO:0000466">
    <property type="term" value="P:maturation of 5.8S rRNA from tricistronic rRNA transcript (SSU-rRNA, 5.8S rRNA, LSU-rRNA)"/>
    <property type="evidence" value="ECO:0007669"/>
    <property type="project" value="TreeGrafter"/>
</dbReference>
<dbReference type="Pfam" id="PF07780">
    <property type="entry name" value="Spb1_C"/>
    <property type="match status" value="1"/>
</dbReference>
<dbReference type="InParanoid" id="A0A1Z5KH35"/>
<accession>A0A1Z5KH35</accession>
<sequence>MVESKRKKFHDKDKYYRLAKEQGLRSRAAFKLSQINRKYPFLEKCQHGVLDICAAPGGWAQMSLKTCPKGIPIVAVDILPIRNIPGVKTLIGDITTAKCQAEIHKTVGKVDAVLHDGAPNVGAEYGKDAYEQNELVLHALKCATHHLLPGGTFCTKVYRSKDYASIQWVLNQLFGTIHTIKPAASRSQSAEIFFLCLQYKAPTKIDPRLFDPKHIFADDIAASTGGVMASSSSGLTVLDKNWDKKRRKRGGYDMEHLDATMRHIESVRDFVMLPAMKSAVDLLSQSTGLSFYCQSCKEERNAVDKKDNKLTCPCEFLLHHPLTSTDIKECISDLQVLNQSDFKRLLSWRTQMRDALKARDERNEADSDEESDKDEKSSDIDSEEEDEKVLQEIAELKARRQRERKRQKKKEKELAAKRRRRAAMDVLQIDEAEDDKIFTLATLTSQADLDATVDVNLDQLTDEQIFGHESDDDEGNDPGKNADEDEEERRKALREKALDDAYNMYLRNTKNGEAKSGTRMAKRSKKLERQKVLEEALEDQEMALVGKSMSDYNTRTYAEMLTGPKDSDDSDSDASDDDEEDDGFSDDPMTPEEHAILVQQRKSEKKKPSNPLIHSFAEDEKPSVKSARWFSNPLFTSIGKAAEEADIDSRRRSGRYEEDNSDVDENDADSVGSDKPKKKRKVGISADEVLAMIPKTDKQVRHEKRLKAMAREERKKERRAKQLGKSEEEFELVPAGEQGSDEKDDIIDGMDNMSEAQKKRLLEARALIKAGMGAQPGVQEKDGSGIEVVPGQPLPKVDLRNYGDEDYDSDDYAQTLALGTMMLRRSKEKAFVDASYNRYAWNDPEDLPDWFVDDENKHYRPQLPIPPTLVAKMKERVLALTTKPIKKVAEARARKKKRARDKLAAAKKKAEAMAKSNSDMSEAMKLKAISKALRGQDSKKPGKSVVVAKKGRAGMQGAKGVKLVDKRMKADARGMKRAEKKKGGKRKR</sequence>
<dbReference type="PANTHER" id="PTHR10920">
    <property type="entry name" value="RIBOSOMAL RNA METHYLTRANSFERASE"/>
    <property type="match status" value="1"/>
</dbReference>
<keyword evidence="2" id="KW-0698">rRNA processing</keyword>
<feature type="region of interest" description="Disordered" evidence="8">
    <location>
        <begin position="774"/>
        <end position="795"/>
    </location>
</feature>
<dbReference type="CDD" id="cd02440">
    <property type="entry name" value="AdoMet_MTases"/>
    <property type="match status" value="1"/>
</dbReference>
<dbReference type="InterPro" id="IPR002877">
    <property type="entry name" value="RNA_MeTrfase_FtsJ_dom"/>
</dbReference>
<feature type="compositionally biased region" description="Basic and acidic residues" evidence="8">
    <location>
        <begin position="488"/>
        <end position="499"/>
    </location>
</feature>
<dbReference type="InterPro" id="IPR024576">
    <property type="entry name" value="rRNA_MeTfrase_Spb1_DUF3381"/>
</dbReference>
<keyword evidence="1" id="KW-0690">Ribosome biogenesis</keyword>
<dbReference type="InterPro" id="IPR015507">
    <property type="entry name" value="rRNA-MeTfrase_E"/>
</dbReference>
<name>A0A1Z5KH35_FISSO</name>
<feature type="compositionally biased region" description="Acidic residues" evidence="8">
    <location>
        <begin position="568"/>
        <end position="585"/>
    </location>
</feature>
<feature type="domain" description="Ribosomal RNA methyltransferase SPB1-like C-terminal" evidence="10">
    <location>
        <begin position="806"/>
        <end position="980"/>
    </location>
</feature>
<feature type="compositionally biased region" description="Acidic residues" evidence="8">
    <location>
        <begin position="659"/>
        <end position="668"/>
    </location>
</feature>
<feature type="region of interest" description="Disordered" evidence="8">
    <location>
        <begin position="709"/>
        <end position="748"/>
    </location>
</feature>
<feature type="region of interest" description="Disordered" evidence="8">
    <location>
        <begin position="932"/>
        <end position="988"/>
    </location>
</feature>
<keyword evidence="7" id="KW-0175">Coiled coil</keyword>
<dbReference type="AlphaFoldDB" id="A0A1Z5KH35"/>
<dbReference type="FunCoup" id="A0A1Z5KH35">
    <property type="interactions" value="647"/>
</dbReference>
<feature type="region of interest" description="Disordered" evidence="8">
    <location>
        <begin position="357"/>
        <end position="388"/>
    </location>
</feature>
<evidence type="ECO:0000256" key="7">
    <source>
        <dbReference type="SAM" id="Coils"/>
    </source>
</evidence>
<dbReference type="GO" id="GO:0016435">
    <property type="term" value="F:rRNA (guanine) methyltransferase activity"/>
    <property type="evidence" value="ECO:0007669"/>
    <property type="project" value="TreeGrafter"/>
</dbReference>
<dbReference type="OrthoDB" id="1287559at2759"/>
<dbReference type="GO" id="GO:0008650">
    <property type="term" value="F:rRNA (uridine-2'-O-)-methyltransferase activity"/>
    <property type="evidence" value="ECO:0007669"/>
    <property type="project" value="TreeGrafter"/>
</dbReference>
<dbReference type="GO" id="GO:0005730">
    <property type="term" value="C:nucleolus"/>
    <property type="evidence" value="ECO:0007669"/>
    <property type="project" value="TreeGrafter"/>
</dbReference>
<gene>
    <name evidence="12" type="ORF">FisN_5Lh434</name>
</gene>
<evidence type="ECO:0000256" key="2">
    <source>
        <dbReference type="ARBA" id="ARBA00022552"/>
    </source>
</evidence>
<dbReference type="PANTHER" id="PTHR10920:SF13">
    <property type="entry name" value="PRE-RRNA 2'-O-RIBOSE RNA METHYLTRANSFERASE FTSJ3"/>
    <property type="match status" value="1"/>
</dbReference>
<feature type="region of interest" description="Disordered" evidence="8">
    <location>
        <begin position="398"/>
        <end position="417"/>
    </location>
</feature>
<keyword evidence="6" id="KW-0539">Nucleus</keyword>
<dbReference type="SUPFAM" id="SSF53335">
    <property type="entry name" value="S-adenosyl-L-methionine-dependent methyltransferases"/>
    <property type="match status" value="1"/>
</dbReference>
<keyword evidence="3 12" id="KW-0489">Methyltransferase</keyword>
<evidence type="ECO:0000313" key="13">
    <source>
        <dbReference type="Proteomes" id="UP000198406"/>
    </source>
</evidence>
<dbReference type="InterPro" id="IPR050082">
    <property type="entry name" value="RNA_methyltr_RlmE"/>
</dbReference>
<reference evidence="12 13" key="1">
    <citation type="journal article" date="2015" name="Plant Cell">
        <title>Oil accumulation by the oleaginous diatom Fistulifera solaris as revealed by the genome and transcriptome.</title>
        <authorList>
            <person name="Tanaka T."/>
            <person name="Maeda Y."/>
            <person name="Veluchamy A."/>
            <person name="Tanaka M."/>
            <person name="Abida H."/>
            <person name="Marechal E."/>
            <person name="Bowler C."/>
            <person name="Muto M."/>
            <person name="Sunaga Y."/>
            <person name="Tanaka M."/>
            <person name="Yoshino T."/>
            <person name="Taniguchi T."/>
            <person name="Fukuda Y."/>
            <person name="Nemoto M."/>
            <person name="Matsumoto M."/>
            <person name="Wong P.S."/>
            <person name="Aburatani S."/>
            <person name="Fujibuchi W."/>
        </authorList>
    </citation>
    <scope>NUCLEOTIDE SEQUENCE [LARGE SCALE GENOMIC DNA]</scope>
    <source>
        <strain evidence="12 13">JPCC DA0580</strain>
    </source>
</reference>
<feature type="domain" description="Ribosomal RNA methyltransferase FtsJ" evidence="9">
    <location>
        <begin position="25"/>
        <end position="199"/>
    </location>
</feature>
<feature type="coiled-coil region" evidence="7">
    <location>
        <begin position="889"/>
        <end position="916"/>
    </location>
</feature>
<protein>
    <submittedName>
        <fullName evidence="12">AdoMet-dependent rRNA methyltransferase SPB1</fullName>
    </submittedName>
</protein>
<dbReference type="Gene3D" id="3.40.50.150">
    <property type="entry name" value="Vaccinia Virus protein VP39"/>
    <property type="match status" value="1"/>
</dbReference>
<dbReference type="InterPro" id="IPR012920">
    <property type="entry name" value="rRNA_MeTfrase_SPB1-like_C"/>
</dbReference>
<proteinExistence type="inferred from homology"/>
<evidence type="ECO:0000256" key="3">
    <source>
        <dbReference type="ARBA" id="ARBA00022603"/>
    </source>
</evidence>
<dbReference type="InterPro" id="IPR029063">
    <property type="entry name" value="SAM-dependent_MTases_sf"/>
</dbReference>
<evidence type="ECO:0000256" key="8">
    <source>
        <dbReference type="SAM" id="MobiDB-lite"/>
    </source>
</evidence>
<feature type="domain" description="DUF3381" evidence="11">
    <location>
        <begin position="244"/>
        <end position="421"/>
    </location>
</feature>
<dbReference type="GO" id="GO:0000463">
    <property type="term" value="P:maturation of LSU-rRNA from tricistronic rRNA transcript (SSU-rRNA, 5.8S rRNA, LSU-rRNA)"/>
    <property type="evidence" value="ECO:0007669"/>
    <property type="project" value="TreeGrafter"/>
</dbReference>
<evidence type="ECO:0000313" key="12">
    <source>
        <dbReference type="EMBL" id="GAX25341.1"/>
    </source>
</evidence>
<dbReference type="EMBL" id="BDSP01000223">
    <property type="protein sequence ID" value="GAX25341.1"/>
    <property type="molecule type" value="Genomic_DNA"/>
</dbReference>
<evidence type="ECO:0000259" key="9">
    <source>
        <dbReference type="Pfam" id="PF01728"/>
    </source>
</evidence>
<dbReference type="Pfam" id="PF11861">
    <property type="entry name" value="DUF3381"/>
    <property type="match status" value="1"/>
</dbReference>
<evidence type="ECO:0000259" key="11">
    <source>
        <dbReference type="Pfam" id="PF11861"/>
    </source>
</evidence>
<feature type="compositionally biased region" description="Basic and acidic residues" evidence="8">
    <location>
        <begin position="962"/>
        <end position="977"/>
    </location>
</feature>
<evidence type="ECO:0000256" key="1">
    <source>
        <dbReference type="ARBA" id="ARBA00022517"/>
    </source>
</evidence>
<keyword evidence="5" id="KW-0949">S-adenosyl-L-methionine</keyword>
<keyword evidence="4 12" id="KW-0808">Transferase</keyword>
<feature type="region of interest" description="Disordered" evidence="8">
    <location>
        <begin position="640"/>
        <end position="683"/>
    </location>
</feature>
<evidence type="ECO:0000256" key="4">
    <source>
        <dbReference type="ARBA" id="ARBA00022679"/>
    </source>
</evidence>
<evidence type="ECO:0000256" key="5">
    <source>
        <dbReference type="ARBA" id="ARBA00022691"/>
    </source>
</evidence>
<feature type="compositionally biased region" description="Basic and acidic residues" evidence="8">
    <location>
        <begin position="641"/>
        <end position="658"/>
    </location>
</feature>
<dbReference type="HAMAP" id="MF_01547">
    <property type="entry name" value="RNA_methyltr_E"/>
    <property type="match status" value="1"/>
</dbReference>
<feature type="compositionally biased region" description="Basic residues" evidence="8">
    <location>
        <begin position="978"/>
        <end position="988"/>
    </location>
</feature>